<comment type="caution">
    <text evidence="1">The sequence shown here is derived from an EMBL/GenBank/DDBJ whole genome shotgun (WGS) entry which is preliminary data.</text>
</comment>
<dbReference type="PATRIC" id="fig|189381.10.peg.4469"/>
<proteinExistence type="predicted"/>
<dbReference type="NCBIfam" id="TIGR04104">
    <property type="entry name" value="cxxc_20_cxxc"/>
    <property type="match status" value="1"/>
</dbReference>
<gene>
    <name evidence="1" type="ORF">AV649_02730</name>
</gene>
<evidence type="ECO:0000313" key="2">
    <source>
        <dbReference type="Proteomes" id="UP000076510"/>
    </source>
</evidence>
<accession>A0A0J5V577</accession>
<reference evidence="2" key="1">
    <citation type="submission" date="2016-01" db="EMBL/GenBank/DDBJ databases">
        <title>Whole genome sequencing of Bhargavaea cecembensis T14.</title>
        <authorList>
            <person name="Hong K.W."/>
        </authorList>
    </citation>
    <scope>NUCLEOTIDE SEQUENCE [LARGE SCALE GENOMIC DNA]</scope>
    <source>
        <strain evidence="2">M19</strain>
    </source>
</reference>
<dbReference type="RefSeq" id="WP_048013134.1">
    <property type="nucleotide sequence ID" value="NZ_CAXQIX010000038.1"/>
</dbReference>
<evidence type="ECO:0000313" key="1">
    <source>
        <dbReference type="EMBL" id="KZE49963.1"/>
    </source>
</evidence>
<organism evidence="1 2">
    <name type="scientific">Rossellomorea marisflavi</name>
    <dbReference type="NCBI Taxonomy" id="189381"/>
    <lineage>
        <taxon>Bacteria</taxon>
        <taxon>Bacillati</taxon>
        <taxon>Bacillota</taxon>
        <taxon>Bacilli</taxon>
        <taxon>Bacillales</taxon>
        <taxon>Bacillaceae</taxon>
        <taxon>Rossellomorea</taxon>
    </lineage>
</organism>
<protein>
    <submittedName>
        <fullName evidence="1">Uncharacterized protein</fullName>
    </submittedName>
</protein>
<dbReference type="EMBL" id="LQQY01000012">
    <property type="protein sequence ID" value="KZE49963.1"/>
    <property type="molecule type" value="Genomic_DNA"/>
</dbReference>
<dbReference type="InterPro" id="IPR026369">
    <property type="entry name" value="CxxC_20_CxxC"/>
</dbReference>
<name>A0A0J5V577_9BACI</name>
<sequence length="100" mass="11647">MQKCEKCGRSFRWKDVLFSIWQSYKPITCSHCNTKHTINFTSKFIVSFLVLLLALVVIFYLSPINGWSKPMTFGVALVVVFCITFTLPTFVRYEIPTNKR</sequence>
<dbReference type="Proteomes" id="UP000076510">
    <property type="component" value="Unassembled WGS sequence"/>
</dbReference>
<dbReference type="AlphaFoldDB" id="A0A0J5V577"/>